<dbReference type="EMBL" id="JAGUCO010000005">
    <property type="protein sequence ID" value="MBS2098609.1"/>
    <property type="molecule type" value="Genomic_DNA"/>
</dbReference>
<evidence type="ECO:0000313" key="3">
    <source>
        <dbReference type="Proteomes" id="UP000708576"/>
    </source>
</evidence>
<dbReference type="Proteomes" id="UP000708576">
    <property type="component" value="Unassembled WGS sequence"/>
</dbReference>
<gene>
    <name evidence="2" type="ORF">KEM10_09990</name>
</gene>
<dbReference type="Gene3D" id="2.20.110.10">
    <property type="entry name" value="Histone H3 K4-specific methyltransferase SET7/9 N-terminal domain"/>
    <property type="match status" value="2"/>
</dbReference>
<dbReference type="Pfam" id="PF07661">
    <property type="entry name" value="MORN_2"/>
    <property type="match status" value="3"/>
</dbReference>
<feature type="signal peptide" evidence="1">
    <location>
        <begin position="1"/>
        <end position="19"/>
    </location>
</feature>
<feature type="chain" id="PRO_5045875516" description="Toxin-antitoxin system YwqK family antitoxin" evidence="1">
    <location>
        <begin position="20"/>
        <end position="160"/>
    </location>
</feature>
<proteinExistence type="predicted"/>
<sequence>MKQNAVILFSLILPLYMVAQSNVGDKIIKKEGLYYLNDGLCTGVYLSYHTNGVVASKEGYFKGHPNGLWTWWWKNGQKKKEENYIYKNGCSYRDGFVYEWYENGNLMQKETYKDGLRHGKWYKYDKRGTIVLKGVCSYGELVSGDKVPVPVSCSRRMVSY</sequence>
<evidence type="ECO:0008006" key="4">
    <source>
        <dbReference type="Google" id="ProtNLM"/>
    </source>
</evidence>
<evidence type="ECO:0000256" key="1">
    <source>
        <dbReference type="SAM" id="SignalP"/>
    </source>
</evidence>
<name>A0ABS5JUL6_9BACT</name>
<reference evidence="2 3" key="1">
    <citation type="journal article" date="2015" name="Int. J. Syst. Evol. Microbiol.">
        <title>Carboxylicivirga linearis sp. nov., isolated from a sea cucumber culture pond.</title>
        <authorList>
            <person name="Wang F.Q."/>
            <person name="Zhou Y.X."/>
            <person name="Lin X.Z."/>
            <person name="Chen G.J."/>
            <person name="Du Z.J."/>
        </authorList>
    </citation>
    <scope>NUCLEOTIDE SEQUENCE [LARGE SCALE GENOMIC DNA]</scope>
    <source>
        <strain evidence="2 3">FB218</strain>
    </source>
</reference>
<protein>
    <recommendedName>
        <fullName evidence="4">Toxin-antitoxin system YwqK family antitoxin</fullName>
    </recommendedName>
</protein>
<comment type="caution">
    <text evidence="2">The sequence shown here is derived from an EMBL/GenBank/DDBJ whole genome shotgun (WGS) entry which is preliminary data.</text>
</comment>
<keyword evidence="3" id="KW-1185">Reference proteome</keyword>
<dbReference type="RefSeq" id="WP_212215842.1">
    <property type="nucleotide sequence ID" value="NZ_JAGUCO010000005.1"/>
</dbReference>
<organism evidence="2 3">
    <name type="scientific">Carboxylicivirga linearis</name>
    <dbReference type="NCBI Taxonomy" id="1628157"/>
    <lineage>
        <taxon>Bacteria</taxon>
        <taxon>Pseudomonadati</taxon>
        <taxon>Bacteroidota</taxon>
        <taxon>Bacteroidia</taxon>
        <taxon>Marinilabiliales</taxon>
        <taxon>Marinilabiliaceae</taxon>
        <taxon>Carboxylicivirga</taxon>
    </lineage>
</organism>
<dbReference type="SUPFAM" id="SSF82185">
    <property type="entry name" value="Histone H3 K4-specific methyltransferase SET7/9 N-terminal domain"/>
    <property type="match status" value="1"/>
</dbReference>
<keyword evidence="1" id="KW-0732">Signal</keyword>
<accession>A0ABS5JUL6</accession>
<dbReference type="InterPro" id="IPR011652">
    <property type="entry name" value="MORN_2"/>
</dbReference>
<evidence type="ECO:0000313" key="2">
    <source>
        <dbReference type="EMBL" id="MBS2098609.1"/>
    </source>
</evidence>